<dbReference type="GO" id="GO:0070490">
    <property type="term" value="P:protein pupylation"/>
    <property type="evidence" value="ECO:0007669"/>
    <property type="project" value="TreeGrafter"/>
</dbReference>
<dbReference type="AlphaFoldDB" id="A0A6J4LF83"/>
<dbReference type="NCBIfam" id="TIGR03688">
    <property type="entry name" value="depupylase_Dop"/>
    <property type="match status" value="1"/>
</dbReference>
<organism evidence="3">
    <name type="scientific">uncultured Nocardioidaceae bacterium</name>
    <dbReference type="NCBI Taxonomy" id="253824"/>
    <lineage>
        <taxon>Bacteria</taxon>
        <taxon>Bacillati</taxon>
        <taxon>Actinomycetota</taxon>
        <taxon>Actinomycetes</taxon>
        <taxon>Propionibacteriales</taxon>
        <taxon>Nocardioidaceae</taxon>
        <taxon>environmental samples</taxon>
    </lineage>
</organism>
<feature type="active site" description="Proton acceptor" evidence="2">
    <location>
        <position position="95"/>
    </location>
</feature>
<keyword evidence="3" id="KW-0436">Ligase</keyword>
<comment type="similarity">
    <text evidence="1">Belongs to the Pup ligase/Pup deamidase family. Pup deamidase subfamily.</text>
</comment>
<sequence length="503" mass="56723">MSVRRVMGTETEFGISVQGQPTANPMVASSQVVNAYALSVLRARRARWDFEEESPLRDARGFDVSREVADPSQLTDEDLGLANVILTNGARLYVDHAHPEYSTPECTNPRDVVRWDKAGELVMQDACRFAAAVPSAAPIVLYKNNTDNKGASYGAHENYLMRRSTPFGDIVRHLTPFFVSRQVVTGAGRVGRGQDGREDDFQVSQRADYFEVEVGLETTLKRPIINTRDEPHADPERYRRLHVIIGDANLSEISGYLKVGTTSLVLSMIEDGFITRELGVEQPVRSLRAVSHDPTLKHQLTLHDGRRLTAVQLQLEYLDLARKYVEDKYGADADEQTRDVLARWESVLTRLETDPLLCARELDWVAKLTLLNRYRDRDGLEWSDAKLHLVDLQYADIRPGRGLYNKLVAMGQVERLLTDEEIAAAVHQPPPDTRAYFRGRCLEKYAERIAAASWDSVIFDLPGRDSLQRVPTIDPLRGSRAHVGELLDRCETAEQLFEALTRP</sequence>
<dbReference type="GO" id="GO:0016811">
    <property type="term" value="F:hydrolase activity, acting on carbon-nitrogen (but not peptide) bonds, in linear amides"/>
    <property type="evidence" value="ECO:0007669"/>
    <property type="project" value="InterPro"/>
</dbReference>
<dbReference type="GO" id="GO:0008233">
    <property type="term" value="F:peptidase activity"/>
    <property type="evidence" value="ECO:0007669"/>
    <property type="project" value="InterPro"/>
</dbReference>
<name>A0A6J4LF83_9ACTN</name>
<dbReference type="InterPro" id="IPR004347">
    <property type="entry name" value="Pup_ligase/deamidase"/>
</dbReference>
<dbReference type="PANTHER" id="PTHR42307">
    <property type="entry name" value="PUP DEAMIDASE/DEPUPYLASE"/>
    <property type="match status" value="1"/>
</dbReference>
<protein>
    <submittedName>
        <fullName evidence="3">Pup ligase PafA' paralog, possible component of postulated heterodimer PafA-PafA</fullName>
    </submittedName>
</protein>
<evidence type="ECO:0000313" key="3">
    <source>
        <dbReference type="EMBL" id="CAA9327274.1"/>
    </source>
</evidence>
<proteinExistence type="inferred from homology"/>
<dbReference type="EMBL" id="CADCUI010000004">
    <property type="protein sequence ID" value="CAA9327274.1"/>
    <property type="molecule type" value="Genomic_DNA"/>
</dbReference>
<dbReference type="GO" id="GO:0010498">
    <property type="term" value="P:proteasomal protein catabolic process"/>
    <property type="evidence" value="ECO:0007669"/>
    <property type="project" value="InterPro"/>
</dbReference>
<dbReference type="GO" id="GO:0019941">
    <property type="term" value="P:modification-dependent protein catabolic process"/>
    <property type="evidence" value="ECO:0007669"/>
    <property type="project" value="InterPro"/>
</dbReference>
<evidence type="ECO:0000256" key="1">
    <source>
        <dbReference type="ARBA" id="ARBA00009114"/>
    </source>
</evidence>
<gene>
    <name evidence="3" type="ORF">AVDCRST_MAG34-53</name>
</gene>
<dbReference type="GO" id="GO:0005524">
    <property type="term" value="F:ATP binding"/>
    <property type="evidence" value="ECO:0007669"/>
    <property type="project" value="TreeGrafter"/>
</dbReference>
<dbReference type="GO" id="GO:0016874">
    <property type="term" value="F:ligase activity"/>
    <property type="evidence" value="ECO:0007669"/>
    <property type="project" value="UniProtKB-KW"/>
</dbReference>
<evidence type="ECO:0000256" key="2">
    <source>
        <dbReference type="PIRSR" id="PIRSR018077-1"/>
    </source>
</evidence>
<dbReference type="PIRSF" id="PIRSF018077">
    <property type="entry name" value="UCP018077"/>
    <property type="match status" value="1"/>
</dbReference>
<accession>A0A6J4LF83</accession>
<dbReference type="PANTHER" id="PTHR42307:SF2">
    <property type="entry name" value="PUP DEAMIDASE_DEPUPYLASE"/>
    <property type="match status" value="1"/>
</dbReference>
<dbReference type="Pfam" id="PF03136">
    <property type="entry name" value="Pup_ligase"/>
    <property type="match status" value="1"/>
</dbReference>
<dbReference type="InterPro" id="IPR022366">
    <property type="entry name" value="Pup_deamidase"/>
</dbReference>
<reference evidence="3" key="1">
    <citation type="submission" date="2020-02" db="EMBL/GenBank/DDBJ databases">
        <authorList>
            <person name="Meier V. D."/>
        </authorList>
    </citation>
    <scope>NUCLEOTIDE SEQUENCE</scope>
    <source>
        <strain evidence="3">AVDCRST_MAG34</strain>
    </source>
</reference>